<proteinExistence type="inferred from homology"/>
<protein>
    <recommendedName>
        <fullName evidence="3">BRO1 domain-containing protein</fullName>
    </recommendedName>
</protein>
<feature type="domain" description="BRO1" evidence="3">
    <location>
        <begin position="58"/>
        <end position="420"/>
    </location>
</feature>
<reference evidence="4" key="1">
    <citation type="submission" date="2023-05" db="EMBL/GenBank/DDBJ databases">
        <authorList>
            <person name="Huff M."/>
        </authorList>
    </citation>
    <scope>NUCLEOTIDE SEQUENCE</scope>
</reference>
<sequence>MNESTKISLRTAPVHPPSFTALFLLSEISDNVLKSIMGCAISISAVGKNRKKNISEVTVFVPSLRVPVQSDLQKTLRGLIPKDLVNRISSLRNQIVLVAEETGGSAISELQKALNDYLSLLLGLTNREYGLQELVEFKWKDLEDGRQEICVANSWFELLSVLHMIAMLTLTEANIKLIPKDNNLSERLVSADCMRDAVDLLLKAAGYMDFCVNNVLPQLPPDMKNKLPTYLHESVLEAISNQALAQGTELQLGLAVQSQNATLSVKRRLACELLIYFGLAHRCLSEGNNNGKSRKKHFLFLKCKYLEAKAAAYYYHGLVLDKGTEPSCHISAVCCFLAAEELLAESKKACLAFCLADPVTRVPPPWGAMKHLHKKIPETASKKSQMYGYLLDQEKGLQILPDLPEFQLSLKPDDYELPATDTAWNSGSWEISGQPLKDHLKDGKEEVET</sequence>
<evidence type="ECO:0000313" key="4">
    <source>
        <dbReference type="EMBL" id="CAI9763108.1"/>
    </source>
</evidence>
<name>A0AAD2DSP6_9LAMI</name>
<dbReference type="Pfam" id="PF03097">
    <property type="entry name" value="BRO1"/>
    <property type="match status" value="1"/>
</dbReference>
<gene>
    <name evidence="4" type="ORF">FPE_LOCUS10538</name>
</gene>
<dbReference type="CDD" id="cd09034">
    <property type="entry name" value="BRO1_Alix_like"/>
    <property type="match status" value="1"/>
</dbReference>
<dbReference type="PANTHER" id="PTHR23032">
    <property type="entry name" value="BRO1 DOMAIN-CONTAINING PROTEIN BROX"/>
    <property type="match status" value="1"/>
</dbReference>
<feature type="compositionally biased region" description="Basic and acidic residues" evidence="2">
    <location>
        <begin position="436"/>
        <end position="449"/>
    </location>
</feature>
<evidence type="ECO:0000256" key="1">
    <source>
        <dbReference type="ARBA" id="ARBA00008901"/>
    </source>
</evidence>
<evidence type="ECO:0000313" key="5">
    <source>
        <dbReference type="Proteomes" id="UP000834106"/>
    </source>
</evidence>
<feature type="region of interest" description="Disordered" evidence="2">
    <location>
        <begin position="428"/>
        <end position="449"/>
    </location>
</feature>
<dbReference type="EMBL" id="OU503041">
    <property type="protein sequence ID" value="CAI9763108.1"/>
    <property type="molecule type" value="Genomic_DNA"/>
</dbReference>
<dbReference type="InterPro" id="IPR038898">
    <property type="entry name" value="BROX"/>
</dbReference>
<keyword evidence="5" id="KW-1185">Reference proteome</keyword>
<dbReference type="InterPro" id="IPR038499">
    <property type="entry name" value="BRO1_sf"/>
</dbReference>
<dbReference type="SMART" id="SM01041">
    <property type="entry name" value="BRO1"/>
    <property type="match status" value="1"/>
</dbReference>
<dbReference type="Gene3D" id="1.25.40.280">
    <property type="entry name" value="alix/aip1 like domains"/>
    <property type="match status" value="1"/>
</dbReference>
<evidence type="ECO:0000256" key="2">
    <source>
        <dbReference type="SAM" id="MobiDB-lite"/>
    </source>
</evidence>
<comment type="similarity">
    <text evidence="1">Belongs to the BROX family.</text>
</comment>
<accession>A0AAD2DSP6</accession>
<dbReference type="AlphaFoldDB" id="A0AAD2DSP6"/>
<organism evidence="4 5">
    <name type="scientific">Fraxinus pennsylvanica</name>
    <dbReference type="NCBI Taxonomy" id="56036"/>
    <lineage>
        <taxon>Eukaryota</taxon>
        <taxon>Viridiplantae</taxon>
        <taxon>Streptophyta</taxon>
        <taxon>Embryophyta</taxon>
        <taxon>Tracheophyta</taxon>
        <taxon>Spermatophyta</taxon>
        <taxon>Magnoliopsida</taxon>
        <taxon>eudicotyledons</taxon>
        <taxon>Gunneridae</taxon>
        <taxon>Pentapetalae</taxon>
        <taxon>asterids</taxon>
        <taxon>lamiids</taxon>
        <taxon>Lamiales</taxon>
        <taxon>Oleaceae</taxon>
        <taxon>Oleeae</taxon>
        <taxon>Fraxinus</taxon>
    </lineage>
</organism>
<dbReference type="InterPro" id="IPR004328">
    <property type="entry name" value="BRO1_dom"/>
</dbReference>
<evidence type="ECO:0000259" key="3">
    <source>
        <dbReference type="SMART" id="SM01041"/>
    </source>
</evidence>
<dbReference type="PANTHER" id="PTHR23032:SF2">
    <property type="entry name" value="ENDOSOMAL TARGETING BRO1-LIKE DOMAIN-CONTAINING PROTEIN"/>
    <property type="match status" value="1"/>
</dbReference>
<dbReference type="Proteomes" id="UP000834106">
    <property type="component" value="Chromosome 6"/>
</dbReference>